<reference evidence="2" key="1">
    <citation type="submission" date="2015-04" db="UniProtKB">
        <authorList>
            <consortium name="EnsemblPlants"/>
        </authorList>
    </citation>
    <scope>IDENTIFICATION</scope>
    <source>
        <strain evidence="2">SL10</strain>
    </source>
</reference>
<accession>A0A0E0IHC7</accession>
<reference evidence="2" key="2">
    <citation type="submission" date="2018-04" db="EMBL/GenBank/DDBJ databases">
        <title>OnivRS2 (Oryza nivara Reference Sequence Version 2).</title>
        <authorList>
            <person name="Zhang J."/>
            <person name="Kudrna D."/>
            <person name="Lee S."/>
            <person name="Talag J."/>
            <person name="Rajasekar S."/>
            <person name="Welchert J."/>
            <person name="Hsing Y.-I."/>
            <person name="Wing R.A."/>
        </authorList>
    </citation>
    <scope>NUCLEOTIDE SEQUENCE [LARGE SCALE GENOMIC DNA]</scope>
    <source>
        <strain evidence="2">SL10</strain>
    </source>
</reference>
<name>A0A0E0IHC7_ORYNI</name>
<proteinExistence type="predicted"/>
<evidence type="ECO:0000313" key="3">
    <source>
        <dbReference type="Proteomes" id="UP000006591"/>
    </source>
</evidence>
<dbReference type="Gramene" id="ONIVA09G03820.1">
    <property type="protein sequence ID" value="ONIVA09G03820.1"/>
    <property type="gene ID" value="ONIVA09G03820"/>
</dbReference>
<dbReference type="Proteomes" id="UP000006591">
    <property type="component" value="Chromosome 9"/>
</dbReference>
<evidence type="ECO:0000256" key="1">
    <source>
        <dbReference type="SAM" id="MobiDB-lite"/>
    </source>
</evidence>
<feature type="region of interest" description="Disordered" evidence="1">
    <location>
        <begin position="1"/>
        <end position="115"/>
    </location>
</feature>
<dbReference type="HOGENOM" id="CLU_2112851_0_0_1"/>
<sequence length="115" mass="13068">MGERRERENDDDNAATLEEDRADTGEGSSRSIRAAAWATSPPRRWGWRRGRRHCSARPPPLESSDRRHRRRHPATAPPDAGAVELPLGSLWLEKEERERERRGEGKEKSGIGGTY</sequence>
<dbReference type="AlphaFoldDB" id="A0A0E0IHC7"/>
<protein>
    <submittedName>
        <fullName evidence="2">Uncharacterized protein</fullName>
    </submittedName>
</protein>
<feature type="compositionally biased region" description="Basic residues" evidence="1">
    <location>
        <begin position="45"/>
        <end position="55"/>
    </location>
</feature>
<keyword evidence="3" id="KW-1185">Reference proteome</keyword>
<evidence type="ECO:0000313" key="2">
    <source>
        <dbReference type="EnsemblPlants" id="ONIVA09G03820.1"/>
    </source>
</evidence>
<organism evidence="2">
    <name type="scientific">Oryza nivara</name>
    <name type="common">Indian wild rice</name>
    <name type="synonym">Oryza sativa f. spontanea</name>
    <dbReference type="NCBI Taxonomy" id="4536"/>
    <lineage>
        <taxon>Eukaryota</taxon>
        <taxon>Viridiplantae</taxon>
        <taxon>Streptophyta</taxon>
        <taxon>Embryophyta</taxon>
        <taxon>Tracheophyta</taxon>
        <taxon>Spermatophyta</taxon>
        <taxon>Magnoliopsida</taxon>
        <taxon>Liliopsida</taxon>
        <taxon>Poales</taxon>
        <taxon>Poaceae</taxon>
        <taxon>BOP clade</taxon>
        <taxon>Oryzoideae</taxon>
        <taxon>Oryzeae</taxon>
        <taxon>Oryzinae</taxon>
        <taxon>Oryza</taxon>
    </lineage>
</organism>
<dbReference type="EnsemblPlants" id="ONIVA09G03820.1">
    <property type="protein sequence ID" value="ONIVA09G03820.1"/>
    <property type="gene ID" value="ONIVA09G03820"/>
</dbReference>
<feature type="compositionally biased region" description="Basic and acidic residues" evidence="1">
    <location>
        <begin position="92"/>
        <end position="109"/>
    </location>
</feature>